<feature type="region of interest" description="Disordered" evidence="1">
    <location>
        <begin position="273"/>
        <end position="306"/>
    </location>
</feature>
<dbReference type="AlphaFoldDB" id="Q2H0T1"/>
<dbReference type="STRING" id="306901.Q2H0T1"/>
<dbReference type="OrthoDB" id="3926760at2759"/>
<feature type="compositionally biased region" description="Low complexity" evidence="1">
    <location>
        <begin position="404"/>
        <end position="419"/>
    </location>
</feature>
<dbReference type="GeneID" id="4391603"/>
<dbReference type="InParanoid" id="Q2H0T1"/>
<feature type="compositionally biased region" description="Basic and acidic residues" evidence="1">
    <location>
        <begin position="85"/>
        <end position="96"/>
    </location>
</feature>
<dbReference type="VEuPathDB" id="FungiDB:CHGG_04615"/>
<protein>
    <submittedName>
        <fullName evidence="2">Uncharacterized protein</fullName>
    </submittedName>
</protein>
<dbReference type="HOGENOM" id="CLU_038611_0_0_1"/>
<feature type="compositionally biased region" description="Polar residues" evidence="1">
    <location>
        <begin position="289"/>
        <end position="298"/>
    </location>
</feature>
<sequence>MRSAPVPLQKEGLPTVRLARHLSPTTKDAVNMPVPVAAKVGIVVASVAVTAAIAIYEIPEVRRATEDLRRRIALALHSLGDNFDPNREPRFNRPEDADGFYQSHDVDADEETRRRQREELMYWNLRREEQQRDHPEVQQRPRGSTFDDFLQPDRTGDSGAFVYNTGANAWGSDSLNVLRRRGNVEGVRGLNAAMVTNPFSDEHGIELDDRAELSPPTRAEVMSDIYGATPRVLSPSVPQVHPLQVQPLAVPVASEVLFDFETHNAPSEYATAVDEDYQDTKEAPRVATPTATSRSTTIGRELADDEYMTAGQDDRNSAEAYASIQAWAQNSSNPGFYSPLPDTPQTPLSDPEVISQGQLTPTDSMSMAGSGVDVANDDVSMTEGRDYDVMSESDGGVHTPGSWSEVASVVSESESAVRA</sequence>
<feature type="region of interest" description="Disordered" evidence="1">
    <location>
        <begin position="127"/>
        <end position="151"/>
    </location>
</feature>
<feature type="region of interest" description="Disordered" evidence="1">
    <location>
        <begin position="332"/>
        <end position="419"/>
    </location>
</feature>
<evidence type="ECO:0000313" key="3">
    <source>
        <dbReference type="Proteomes" id="UP000001056"/>
    </source>
</evidence>
<accession>Q2H0T1</accession>
<evidence type="ECO:0000313" key="2">
    <source>
        <dbReference type="EMBL" id="EAQ87996.1"/>
    </source>
</evidence>
<feature type="compositionally biased region" description="Basic and acidic residues" evidence="1">
    <location>
        <begin position="127"/>
        <end position="139"/>
    </location>
</feature>
<organism evidence="2 3">
    <name type="scientific">Chaetomium globosum (strain ATCC 6205 / CBS 148.51 / DSM 1962 / NBRC 6347 / NRRL 1970)</name>
    <name type="common">Soil fungus</name>
    <dbReference type="NCBI Taxonomy" id="306901"/>
    <lineage>
        <taxon>Eukaryota</taxon>
        <taxon>Fungi</taxon>
        <taxon>Dikarya</taxon>
        <taxon>Ascomycota</taxon>
        <taxon>Pezizomycotina</taxon>
        <taxon>Sordariomycetes</taxon>
        <taxon>Sordariomycetidae</taxon>
        <taxon>Sordariales</taxon>
        <taxon>Chaetomiaceae</taxon>
        <taxon>Chaetomium</taxon>
    </lineage>
</organism>
<reference evidence="3" key="1">
    <citation type="journal article" date="2015" name="Genome Announc.">
        <title>Draft genome sequence of the cellulolytic fungus Chaetomium globosum.</title>
        <authorList>
            <person name="Cuomo C.A."/>
            <person name="Untereiner W.A."/>
            <person name="Ma L.-J."/>
            <person name="Grabherr M."/>
            <person name="Birren B.W."/>
        </authorList>
    </citation>
    <scope>NUCLEOTIDE SEQUENCE [LARGE SCALE GENOMIC DNA]</scope>
    <source>
        <strain evidence="3">ATCC 6205 / CBS 148.51 / DSM 1962 / NBRC 6347 / NRRL 1970</strain>
    </source>
</reference>
<name>Q2H0T1_CHAGB</name>
<proteinExistence type="predicted"/>
<feature type="compositionally biased region" description="Polar residues" evidence="1">
    <location>
        <begin position="355"/>
        <end position="367"/>
    </location>
</feature>
<dbReference type="Proteomes" id="UP000001056">
    <property type="component" value="Unassembled WGS sequence"/>
</dbReference>
<dbReference type="eggNOG" id="ENOG502SII2">
    <property type="taxonomic scope" value="Eukaryota"/>
</dbReference>
<dbReference type="OMA" id="MSESEGM"/>
<keyword evidence="3" id="KW-1185">Reference proteome</keyword>
<evidence type="ECO:0000256" key="1">
    <source>
        <dbReference type="SAM" id="MobiDB-lite"/>
    </source>
</evidence>
<gene>
    <name evidence="2" type="ORF">CHGG_04615</name>
</gene>
<dbReference type="RefSeq" id="XP_001223829.1">
    <property type="nucleotide sequence ID" value="XM_001223828.1"/>
</dbReference>
<dbReference type="EMBL" id="CH408032">
    <property type="protein sequence ID" value="EAQ87996.1"/>
    <property type="molecule type" value="Genomic_DNA"/>
</dbReference>
<feature type="region of interest" description="Disordered" evidence="1">
    <location>
        <begin position="85"/>
        <end position="113"/>
    </location>
</feature>